<keyword evidence="8" id="KW-1185">Reference proteome</keyword>
<feature type="transmembrane region" description="Helical" evidence="6">
    <location>
        <begin position="90"/>
        <end position="112"/>
    </location>
</feature>
<comment type="subcellular location">
    <subcellularLocation>
        <location evidence="1">Cell membrane</location>
        <topology evidence="1">Multi-pass membrane protein</topology>
    </subcellularLocation>
</comment>
<protein>
    <submittedName>
        <fullName evidence="7">Holin-like protein</fullName>
    </submittedName>
</protein>
<feature type="transmembrane region" description="Helical" evidence="6">
    <location>
        <begin position="34"/>
        <end position="53"/>
    </location>
</feature>
<accession>A0A1I0DQ74</accession>
<dbReference type="PANTHER" id="PTHR33931">
    <property type="entry name" value="HOLIN-LIKE PROTEIN CIDA-RELATED"/>
    <property type="match status" value="1"/>
</dbReference>
<keyword evidence="2" id="KW-1003">Cell membrane</keyword>
<dbReference type="RefSeq" id="WP_245732761.1">
    <property type="nucleotide sequence ID" value="NZ_FOHJ01000004.1"/>
</dbReference>
<dbReference type="PANTHER" id="PTHR33931:SF2">
    <property type="entry name" value="HOLIN-LIKE PROTEIN CIDA"/>
    <property type="match status" value="1"/>
</dbReference>
<keyword evidence="5 6" id="KW-0472">Membrane</keyword>
<feature type="transmembrane region" description="Helical" evidence="6">
    <location>
        <begin position="7"/>
        <end position="28"/>
    </location>
</feature>
<dbReference type="AlphaFoldDB" id="A0A1I0DQ74"/>
<evidence type="ECO:0000256" key="5">
    <source>
        <dbReference type="ARBA" id="ARBA00023136"/>
    </source>
</evidence>
<feature type="transmembrane region" description="Helical" evidence="6">
    <location>
        <begin position="65"/>
        <end position="84"/>
    </location>
</feature>
<gene>
    <name evidence="7" type="ORF">SAMN05421676_104115</name>
</gene>
<dbReference type="Pfam" id="PF03788">
    <property type="entry name" value="LrgA"/>
    <property type="match status" value="1"/>
</dbReference>
<keyword evidence="3 6" id="KW-0812">Transmembrane</keyword>
<keyword evidence="4 6" id="KW-1133">Transmembrane helix</keyword>
<organism evidence="7 8">
    <name type="scientific">Salinibacillus kushneri</name>
    <dbReference type="NCBI Taxonomy" id="237682"/>
    <lineage>
        <taxon>Bacteria</taxon>
        <taxon>Bacillati</taxon>
        <taxon>Bacillota</taxon>
        <taxon>Bacilli</taxon>
        <taxon>Bacillales</taxon>
        <taxon>Bacillaceae</taxon>
        <taxon>Salinibacillus</taxon>
    </lineage>
</organism>
<reference evidence="8" key="1">
    <citation type="submission" date="2016-10" db="EMBL/GenBank/DDBJ databases">
        <authorList>
            <person name="Varghese N."/>
            <person name="Submissions S."/>
        </authorList>
    </citation>
    <scope>NUCLEOTIDE SEQUENCE [LARGE SCALE GENOMIC DNA]</scope>
    <source>
        <strain evidence="8">CGMCC 1.3566</strain>
    </source>
</reference>
<evidence type="ECO:0000256" key="4">
    <source>
        <dbReference type="ARBA" id="ARBA00022989"/>
    </source>
</evidence>
<dbReference type="EMBL" id="FOHJ01000004">
    <property type="protein sequence ID" value="SET34551.1"/>
    <property type="molecule type" value="Genomic_DNA"/>
</dbReference>
<sequence length="121" mass="13785">MKNNWIVQGSIVVGFLMIGSGITQIFQIPLPGSVMGMILLFLFLLAGFIKLDWVEDFTSFQLKHLTILFIPPIVNLFFSSNFISVLQWHLFLIMLVSSICCLLGSAIAVELYERRKRRCSK</sequence>
<evidence type="ECO:0000256" key="3">
    <source>
        <dbReference type="ARBA" id="ARBA00022692"/>
    </source>
</evidence>
<evidence type="ECO:0000256" key="1">
    <source>
        <dbReference type="ARBA" id="ARBA00004651"/>
    </source>
</evidence>
<dbReference type="STRING" id="237682.SAMN05421676_104115"/>
<evidence type="ECO:0000256" key="2">
    <source>
        <dbReference type="ARBA" id="ARBA00022475"/>
    </source>
</evidence>
<evidence type="ECO:0000256" key="6">
    <source>
        <dbReference type="SAM" id="Phobius"/>
    </source>
</evidence>
<dbReference type="Proteomes" id="UP000199095">
    <property type="component" value="Unassembled WGS sequence"/>
</dbReference>
<dbReference type="InterPro" id="IPR005538">
    <property type="entry name" value="LrgA/CidA"/>
</dbReference>
<dbReference type="GO" id="GO:0005886">
    <property type="term" value="C:plasma membrane"/>
    <property type="evidence" value="ECO:0007669"/>
    <property type="project" value="UniProtKB-SubCell"/>
</dbReference>
<evidence type="ECO:0000313" key="7">
    <source>
        <dbReference type="EMBL" id="SET34551.1"/>
    </source>
</evidence>
<name>A0A1I0DQ74_9BACI</name>
<proteinExistence type="predicted"/>
<evidence type="ECO:0000313" key="8">
    <source>
        <dbReference type="Proteomes" id="UP000199095"/>
    </source>
</evidence>